<gene>
    <name evidence="2" type="ORF">HMPREF0201_02366</name>
</gene>
<dbReference type="AlphaFoldDB" id="S3IUG6"/>
<evidence type="ECO:0000313" key="3">
    <source>
        <dbReference type="Proteomes" id="UP000014585"/>
    </source>
</evidence>
<accession>S3IUG6</accession>
<organism evidence="2 3">
    <name type="scientific">Cedecea davisae DSM 4568</name>
    <dbReference type="NCBI Taxonomy" id="566551"/>
    <lineage>
        <taxon>Bacteria</taxon>
        <taxon>Pseudomonadati</taxon>
        <taxon>Pseudomonadota</taxon>
        <taxon>Gammaproteobacteria</taxon>
        <taxon>Enterobacterales</taxon>
        <taxon>Enterobacteriaceae</taxon>
        <taxon>Cedecea</taxon>
    </lineage>
</organism>
<dbReference type="Proteomes" id="UP000014585">
    <property type="component" value="Unassembled WGS sequence"/>
</dbReference>
<dbReference type="EMBL" id="ATDT01000021">
    <property type="protein sequence ID" value="EPF16620.1"/>
    <property type="molecule type" value="Genomic_DNA"/>
</dbReference>
<comment type="caution">
    <text evidence="2">The sequence shown here is derived from an EMBL/GenBank/DDBJ whole genome shotgun (WGS) entry which is preliminary data.</text>
</comment>
<proteinExistence type="predicted"/>
<dbReference type="STRING" id="566551.HMPREF0201_02366"/>
<sequence length="43" mass="4434">MNAGPGSLFYPGASSGGDKRMIGDNKYRKAITNSGTGEEGRGK</sequence>
<evidence type="ECO:0000313" key="2">
    <source>
        <dbReference type="EMBL" id="EPF16620.1"/>
    </source>
</evidence>
<reference evidence="2 3" key="1">
    <citation type="submission" date="2013-04" db="EMBL/GenBank/DDBJ databases">
        <authorList>
            <person name="Weinstock G."/>
            <person name="Sodergren E."/>
            <person name="Lobos E.A."/>
            <person name="Fulton L."/>
            <person name="Fulton R."/>
            <person name="Courtney L."/>
            <person name="Fronick C."/>
            <person name="O'Laughlin M."/>
            <person name="Godfrey J."/>
            <person name="Wilson R.M."/>
            <person name="Miner T."/>
            <person name="Farmer C."/>
            <person name="Delehaunty K."/>
            <person name="Cordes M."/>
            <person name="Minx P."/>
            <person name="Tomlinson C."/>
            <person name="Chen J."/>
            <person name="Wollam A."/>
            <person name="Pepin K.H."/>
            <person name="Palsikar V.B."/>
            <person name="Zhang X."/>
            <person name="Suruliraj S."/>
            <person name="Perna N.T."/>
            <person name="Plunkett G."/>
            <person name="Warren W."/>
            <person name="Mitreva M."/>
            <person name="Mardis E.R."/>
            <person name="Wilson R.K."/>
        </authorList>
    </citation>
    <scope>NUCLEOTIDE SEQUENCE [LARGE SCALE GENOMIC DNA]</scope>
    <source>
        <strain evidence="2 3">DSM 4568</strain>
    </source>
</reference>
<dbReference type="HOGENOM" id="CLU_3231320_0_0_6"/>
<feature type="region of interest" description="Disordered" evidence="1">
    <location>
        <begin position="1"/>
        <end position="43"/>
    </location>
</feature>
<name>S3IUG6_9ENTR</name>
<feature type="compositionally biased region" description="Basic and acidic residues" evidence="1">
    <location>
        <begin position="17"/>
        <end position="27"/>
    </location>
</feature>
<protein>
    <submittedName>
        <fullName evidence="2">Uncharacterized protein</fullName>
    </submittedName>
</protein>
<evidence type="ECO:0000256" key="1">
    <source>
        <dbReference type="SAM" id="MobiDB-lite"/>
    </source>
</evidence>